<proteinExistence type="predicted"/>
<dbReference type="EMBL" id="LWDG02000263">
    <property type="protein sequence ID" value="KAE8267061.1"/>
    <property type="molecule type" value="Genomic_DNA"/>
</dbReference>
<keyword evidence="3" id="KW-1185">Reference proteome</keyword>
<sequence length="125" mass="13581">MSTSQSSDKSTGAIPGNSKDIQSRQGGRAETSTGGASKTPHSTAGEHPAAQRLKRGLSDDEGEKGVNVVRPPEKNRRKSCGRGRLVTQETKARTSHNEDRRQRHILLLNLDDPPTPIQGKPFWTS</sequence>
<dbReference type="Proteomes" id="UP000078113">
    <property type="component" value="Unassembled WGS sequence"/>
</dbReference>
<dbReference type="AlphaFoldDB" id="A0A8X7N4Q6"/>
<feature type="region of interest" description="Disordered" evidence="1">
    <location>
        <begin position="1"/>
        <end position="101"/>
    </location>
</feature>
<feature type="compositionally biased region" description="Polar residues" evidence="1">
    <location>
        <begin position="1"/>
        <end position="10"/>
    </location>
</feature>
<evidence type="ECO:0000313" key="3">
    <source>
        <dbReference type="Proteomes" id="UP000078113"/>
    </source>
</evidence>
<protein>
    <submittedName>
        <fullName evidence="2">Uncharacterized protein</fullName>
    </submittedName>
</protein>
<evidence type="ECO:0000256" key="1">
    <source>
        <dbReference type="SAM" id="MobiDB-lite"/>
    </source>
</evidence>
<reference evidence="2" key="1">
    <citation type="submission" date="2016-04" db="EMBL/GenBank/DDBJ databases">
        <authorList>
            <person name="Nguyen H.D."/>
            <person name="Samba Siva P."/>
            <person name="Cullis J."/>
            <person name="Levesque C.A."/>
            <person name="Hambleton S."/>
        </authorList>
    </citation>
    <scope>NUCLEOTIDE SEQUENCE</scope>
    <source>
        <strain evidence="2">DAOMC 236422</strain>
    </source>
</reference>
<reference evidence="2" key="2">
    <citation type="journal article" date="2019" name="IMA Fungus">
        <title>Genome sequencing and comparison of five Tilletia species to identify candidate genes for the detection of regulated species infecting wheat.</title>
        <authorList>
            <person name="Nguyen H.D.T."/>
            <person name="Sultana T."/>
            <person name="Kesanakurti P."/>
            <person name="Hambleton S."/>
        </authorList>
    </citation>
    <scope>NUCLEOTIDE SEQUENCE</scope>
    <source>
        <strain evidence="2">DAOMC 236422</strain>
    </source>
</reference>
<feature type="compositionally biased region" description="Polar residues" evidence="1">
    <location>
        <begin position="19"/>
        <end position="42"/>
    </location>
</feature>
<organism evidence="2 3">
    <name type="scientific">Tilletia walkeri</name>
    <dbReference type="NCBI Taxonomy" id="117179"/>
    <lineage>
        <taxon>Eukaryota</taxon>
        <taxon>Fungi</taxon>
        <taxon>Dikarya</taxon>
        <taxon>Basidiomycota</taxon>
        <taxon>Ustilaginomycotina</taxon>
        <taxon>Exobasidiomycetes</taxon>
        <taxon>Tilletiales</taxon>
        <taxon>Tilletiaceae</taxon>
        <taxon>Tilletia</taxon>
    </lineage>
</organism>
<feature type="compositionally biased region" description="Basic and acidic residues" evidence="1">
    <location>
        <begin position="90"/>
        <end position="101"/>
    </location>
</feature>
<gene>
    <name evidence="2" type="ORF">A4X09_0g5284</name>
</gene>
<evidence type="ECO:0000313" key="2">
    <source>
        <dbReference type="EMBL" id="KAE8267061.1"/>
    </source>
</evidence>
<name>A0A8X7N4Q6_9BASI</name>
<accession>A0A8X7N4Q6</accession>
<comment type="caution">
    <text evidence="2">The sequence shown here is derived from an EMBL/GenBank/DDBJ whole genome shotgun (WGS) entry which is preliminary data.</text>
</comment>